<dbReference type="AlphaFoldDB" id="A0A816B424"/>
<dbReference type="Proteomes" id="UP000681722">
    <property type="component" value="Unassembled WGS sequence"/>
</dbReference>
<dbReference type="EMBL" id="CAJNOK010006782">
    <property type="protein sequence ID" value="CAF1014374.1"/>
    <property type="molecule type" value="Genomic_DNA"/>
</dbReference>
<evidence type="ECO:0000313" key="2">
    <source>
        <dbReference type="EMBL" id="CAF1605660.1"/>
    </source>
</evidence>
<gene>
    <name evidence="2" type="ORF">GPM918_LOCUS42736</name>
    <name evidence="1" type="ORF">OVA965_LOCUS15206</name>
    <name evidence="4" type="ORF">SRO942_LOCUS44047</name>
    <name evidence="3" type="ORF">TMI583_LOCUS15212</name>
</gene>
<keyword evidence="5" id="KW-1185">Reference proteome</keyword>
<dbReference type="EMBL" id="CAJOBA010006791">
    <property type="protein sequence ID" value="CAF3783391.1"/>
    <property type="molecule type" value="Genomic_DNA"/>
</dbReference>
<dbReference type="Proteomes" id="UP000677228">
    <property type="component" value="Unassembled WGS sequence"/>
</dbReference>
<organism evidence="2 5">
    <name type="scientific">Didymodactylos carnosus</name>
    <dbReference type="NCBI Taxonomy" id="1234261"/>
    <lineage>
        <taxon>Eukaryota</taxon>
        <taxon>Metazoa</taxon>
        <taxon>Spiralia</taxon>
        <taxon>Gnathifera</taxon>
        <taxon>Rotifera</taxon>
        <taxon>Eurotatoria</taxon>
        <taxon>Bdelloidea</taxon>
        <taxon>Philodinida</taxon>
        <taxon>Philodinidae</taxon>
        <taxon>Didymodactylos</taxon>
    </lineage>
</organism>
<reference evidence="2" key="1">
    <citation type="submission" date="2021-02" db="EMBL/GenBank/DDBJ databases">
        <authorList>
            <person name="Nowell W R."/>
        </authorList>
    </citation>
    <scope>NUCLEOTIDE SEQUENCE</scope>
</reference>
<dbReference type="EMBL" id="CAJOBC010103348">
    <property type="protein sequence ID" value="CAF4485384.1"/>
    <property type="molecule type" value="Genomic_DNA"/>
</dbReference>
<evidence type="ECO:0000313" key="3">
    <source>
        <dbReference type="EMBL" id="CAF3783391.1"/>
    </source>
</evidence>
<sequence length="182" mass="20706">MLHYADAKKITADDKPFIEKYILSCLHSVGFDLPTIGTYLTRHGSASAKFPHRIIYRTELLPLLGYTEDDLHLLRHLHSLGLTLFDLKYFFDIDFDIHQANDDETERVNVDDAPESDPTYIAEQLWNDLEEEAKTAIQTKYDRWVEKKGRTCQTLLVQLKFGNGGTVLAAPNGLMGTFCNLG</sequence>
<proteinExistence type="predicted"/>
<protein>
    <submittedName>
        <fullName evidence="2">Uncharacterized protein</fullName>
    </submittedName>
</protein>
<dbReference type="Proteomes" id="UP000682733">
    <property type="component" value="Unassembled WGS sequence"/>
</dbReference>
<evidence type="ECO:0000313" key="4">
    <source>
        <dbReference type="EMBL" id="CAF4485384.1"/>
    </source>
</evidence>
<name>A0A816B424_9BILA</name>
<evidence type="ECO:0000313" key="1">
    <source>
        <dbReference type="EMBL" id="CAF1014374.1"/>
    </source>
</evidence>
<comment type="caution">
    <text evidence="2">The sequence shown here is derived from an EMBL/GenBank/DDBJ whole genome shotgun (WGS) entry which is preliminary data.</text>
</comment>
<accession>A0A816B424</accession>
<dbReference type="EMBL" id="CAJNOQ010036785">
    <property type="protein sequence ID" value="CAF1605660.1"/>
    <property type="molecule type" value="Genomic_DNA"/>
</dbReference>
<dbReference type="Proteomes" id="UP000663829">
    <property type="component" value="Unassembled WGS sequence"/>
</dbReference>
<evidence type="ECO:0000313" key="5">
    <source>
        <dbReference type="Proteomes" id="UP000663829"/>
    </source>
</evidence>